<dbReference type="InterPro" id="IPR007630">
    <property type="entry name" value="RNA_pol_sigma70_r4"/>
</dbReference>
<comment type="caution">
    <text evidence="6">The sequence shown here is derived from an EMBL/GenBank/DDBJ whole genome shotgun (WGS) entry which is preliminary data.</text>
</comment>
<evidence type="ECO:0000256" key="4">
    <source>
        <dbReference type="ARBA" id="ARBA00023163"/>
    </source>
</evidence>
<dbReference type="GO" id="GO:0003677">
    <property type="term" value="F:DNA binding"/>
    <property type="evidence" value="ECO:0007669"/>
    <property type="project" value="UniProtKB-KW"/>
</dbReference>
<dbReference type="Proteomes" id="UP001168575">
    <property type="component" value="Unassembled WGS sequence"/>
</dbReference>
<organism evidence="6 7">
    <name type="scientific">Phoenicibacter congonensis</name>
    <dbReference type="NCBI Taxonomy" id="1944646"/>
    <lineage>
        <taxon>Bacteria</taxon>
        <taxon>Bacillati</taxon>
        <taxon>Actinomycetota</taxon>
        <taxon>Coriobacteriia</taxon>
        <taxon>Eggerthellales</taxon>
        <taxon>Eggerthellaceae</taxon>
        <taxon>Phoenicibacter</taxon>
    </lineage>
</organism>
<reference evidence="6" key="1">
    <citation type="submission" date="2023-07" db="EMBL/GenBank/DDBJ databases">
        <title>Between Cages and Wild: Unraveling the Impact of Captivity on Animal Microbiomes and Antimicrobial Resistance.</title>
        <authorList>
            <person name="Schmartz G.P."/>
            <person name="Rehner J."/>
            <person name="Schuff M.J."/>
            <person name="Becker S.L."/>
            <person name="Kravczyk M."/>
            <person name="Gurevich A."/>
            <person name="Francke R."/>
            <person name="Mueller R."/>
            <person name="Keller V."/>
            <person name="Keller A."/>
        </authorList>
    </citation>
    <scope>NUCLEOTIDE SEQUENCE</scope>
    <source>
        <strain evidence="6">S12M_St_49</strain>
    </source>
</reference>
<evidence type="ECO:0000259" key="5">
    <source>
        <dbReference type="Pfam" id="PF04545"/>
    </source>
</evidence>
<dbReference type="EMBL" id="JAUMVS010000109">
    <property type="protein sequence ID" value="MDO4842185.1"/>
    <property type="molecule type" value="Genomic_DNA"/>
</dbReference>
<dbReference type="PANTHER" id="PTHR30385:SF7">
    <property type="entry name" value="RNA POLYMERASE SIGMA FACTOR FLIA"/>
    <property type="match status" value="1"/>
</dbReference>
<dbReference type="Gene3D" id="1.20.140.160">
    <property type="match status" value="1"/>
</dbReference>
<evidence type="ECO:0000256" key="3">
    <source>
        <dbReference type="ARBA" id="ARBA00023125"/>
    </source>
</evidence>
<gene>
    <name evidence="6" type="ORF">Q3982_05860</name>
</gene>
<proteinExistence type="predicted"/>
<keyword evidence="4" id="KW-0804">Transcription</keyword>
<keyword evidence="2" id="KW-0731">Sigma factor</keyword>
<dbReference type="SUPFAM" id="SSF88946">
    <property type="entry name" value="Sigma2 domain of RNA polymerase sigma factors"/>
    <property type="match status" value="1"/>
</dbReference>
<dbReference type="InterPro" id="IPR013324">
    <property type="entry name" value="RNA_pol_sigma_r3/r4-like"/>
</dbReference>
<protein>
    <submittedName>
        <fullName evidence="6">Sigma-70 family RNA polymerase sigma factor</fullName>
    </submittedName>
</protein>
<dbReference type="GO" id="GO:0016987">
    <property type="term" value="F:sigma factor activity"/>
    <property type="evidence" value="ECO:0007669"/>
    <property type="project" value="UniProtKB-KW"/>
</dbReference>
<sequence length="289" mass="33566">MTNEELVKQFYDGDQTALHTLYKQNTSFIRATVNDIVKRYRSFIYSRDTLDDLFQIASLEFIERLSSKEYDSDISTVLTYIKPYIEEKVTDYIVAASSVCGISRKSFSLIHECKQLYRDGKFVTDIADELGISKKLVRKCLCHSFRYTAIVYGDDDDNEAGTISESKLGINDLHPDNDVYIRLCCEYMRSLLDVLSAKEQEILFRRYGVYDYEEMSAEEIGDLMLMTRDAVEKSTRASLAKLKKEYYKGSELFYWRNANWGFKDKFAIYVKETKKEKPENSTASTESNT</sequence>
<keyword evidence="3" id="KW-0238">DNA-binding</keyword>
<keyword evidence="7" id="KW-1185">Reference proteome</keyword>
<dbReference type="GO" id="GO:0006352">
    <property type="term" value="P:DNA-templated transcription initiation"/>
    <property type="evidence" value="ECO:0007669"/>
    <property type="project" value="InterPro"/>
</dbReference>
<feature type="domain" description="RNA polymerase sigma-70 region 4" evidence="5">
    <location>
        <begin position="191"/>
        <end position="244"/>
    </location>
</feature>
<name>A0AA43RI67_9ACTN</name>
<evidence type="ECO:0000256" key="2">
    <source>
        <dbReference type="ARBA" id="ARBA00023082"/>
    </source>
</evidence>
<dbReference type="InterPro" id="IPR013325">
    <property type="entry name" value="RNA_pol_sigma_r2"/>
</dbReference>
<dbReference type="SUPFAM" id="SSF88659">
    <property type="entry name" value="Sigma3 and sigma4 domains of RNA polymerase sigma factors"/>
    <property type="match status" value="1"/>
</dbReference>
<dbReference type="PANTHER" id="PTHR30385">
    <property type="entry name" value="SIGMA FACTOR F FLAGELLAR"/>
    <property type="match status" value="1"/>
</dbReference>
<evidence type="ECO:0000313" key="7">
    <source>
        <dbReference type="Proteomes" id="UP001168575"/>
    </source>
</evidence>
<evidence type="ECO:0000313" key="6">
    <source>
        <dbReference type="EMBL" id="MDO4842185.1"/>
    </source>
</evidence>
<dbReference type="AlphaFoldDB" id="A0AA43RI67"/>
<keyword evidence="1" id="KW-0805">Transcription regulation</keyword>
<dbReference type="InterPro" id="IPR014284">
    <property type="entry name" value="RNA_pol_sigma-70_dom"/>
</dbReference>
<evidence type="ECO:0000256" key="1">
    <source>
        <dbReference type="ARBA" id="ARBA00023015"/>
    </source>
</evidence>
<dbReference type="Gene3D" id="1.10.1740.10">
    <property type="match status" value="1"/>
</dbReference>
<dbReference type="Pfam" id="PF04545">
    <property type="entry name" value="Sigma70_r4"/>
    <property type="match status" value="1"/>
</dbReference>
<accession>A0AA43RI67</accession>
<dbReference type="NCBIfam" id="TIGR02937">
    <property type="entry name" value="sigma70-ECF"/>
    <property type="match status" value="1"/>
</dbReference>